<gene>
    <name evidence="1" type="ORF">C3K47_09460</name>
</gene>
<dbReference type="AlphaFoldDB" id="A0A2S5A2T3"/>
<comment type="caution">
    <text evidence="1">The sequence shown here is derived from an EMBL/GenBank/DDBJ whole genome shotgun (WGS) entry which is preliminary data.</text>
</comment>
<evidence type="ECO:0000313" key="1">
    <source>
        <dbReference type="EMBL" id="POY36592.1"/>
    </source>
</evidence>
<reference evidence="1 2" key="1">
    <citation type="submission" date="2018-01" db="EMBL/GenBank/DDBJ databases">
        <authorList>
            <person name="Gaut B.S."/>
            <person name="Morton B.R."/>
            <person name="Clegg M.T."/>
            <person name="Duvall M.R."/>
        </authorList>
    </citation>
    <scope>NUCLEOTIDE SEQUENCE [LARGE SCALE GENOMIC DNA]</scope>
    <source>
        <strain evidence="1 2">HR-AV</strain>
    </source>
</reference>
<name>A0A2S5A2T3_9SPHI</name>
<sequence length="67" mass="8009">MLFFAPKIRIIDWRMVDKKQQLYISKNGQSQSLKNAARLCFNRTQPMYSFRKMTLFGLLKVFFKEGV</sequence>
<dbReference type="EMBL" id="PQVF01000006">
    <property type="protein sequence ID" value="POY36592.1"/>
    <property type="molecule type" value="Genomic_DNA"/>
</dbReference>
<protein>
    <submittedName>
        <fullName evidence="1">Uncharacterized protein</fullName>
    </submittedName>
</protein>
<dbReference type="Proteomes" id="UP000236893">
    <property type="component" value="Unassembled WGS sequence"/>
</dbReference>
<accession>A0A2S5A2T3</accession>
<proteinExistence type="predicted"/>
<organism evidence="1 2">
    <name type="scientific">Solitalea longa</name>
    <dbReference type="NCBI Taxonomy" id="2079460"/>
    <lineage>
        <taxon>Bacteria</taxon>
        <taxon>Pseudomonadati</taxon>
        <taxon>Bacteroidota</taxon>
        <taxon>Sphingobacteriia</taxon>
        <taxon>Sphingobacteriales</taxon>
        <taxon>Sphingobacteriaceae</taxon>
        <taxon>Solitalea</taxon>
    </lineage>
</organism>
<keyword evidence="2" id="KW-1185">Reference proteome</keyword>
<evidence type="ECO:0000313" key="2">
    <source>
        <dbReference type="Proteomes" id="UP000236893"/>
    </source>
</evidence>